<keyword evidence="5" id="KW-1185">Reference proteome</keyword>
<evidence type="ECO:0000313" key="5">
    <source>
        <dbReference type="Proteomes" id="UP001154078"/>
    </source>
</evidence>
<dbReference type="GO" id="GO:0034088">
    <property type="term" value="P:maintenance of mitotic sister chromatid cohesion"/>
    <property type="evidence" value="ECO:0007669"/>
    <property type="project" value="TreeGrafter"/>
</dbReference>
<accession>A0A9P0AZN4</accession>
<proteinExistence type="inferred from homology"/>
<comment type="similarity">
    <text evidence="1">Belongs to the DCC1 family.</text>
</comment>
<dbReference type="Pfam" id="PF09724">
    <property type="entry name" value="Dcc1"/>
    <property type="match status" value="1"/>
</dbReference>
<dbReference type="OrthoDB" id="5199543at2759"/>
<evidence type="ECO:0000256" key="1">
    <source>
        <dbReference type="ARBA" id="ARBA00007017"/>
    </source>
</evidence>
<evidence type="ECO:0000256" key="3">
    <source>
        <dbReference type="ARBA" id="ARBA00022705"/>
    </source>
</evidence>
<dbReference type="AlphaFoldDB" id="A0A9P0AZN4"/>
<dbReference type="Proteomes" id="UP001154078">
    <property type="component" value="Chromosome 2"/>
</dbReference>
<gene>
    <name evidence="4" type="ORF">MELIAE_LOCUS4623</name>
</gene>
<evidence type="ECO:0000256" key="2">
    <source>
        <dbReference type="ARBA" id="ARBA00017682"/>
    </source>
</evidence>
<sequence>MSQENPRTLEQVNEVLTLAKLTEEDIMPTSQAIYFTDNIYDNNYKFLQLDAHLMSEIKEGQTLFIKGADDEEVVICSETKTYNVLEAETSNSLLLVDGLKFTEDVKNTAERGINKVRVYGIFFDYLEAVAAKPHLKKLRNMLEGGIYKGPEHEYSVKSENLLSITDLNRVIQASNKEIDDAIALMDVVEINNKIRLLDFEYHFRVLSFMLKLIDENSWQLDHIEYEETANSLSDLVPTEIVNVLFDKYTTESKIIDGVQLYKYKEDKVCTFFAQVLLKSAGKFNLNEFLQAWKDSVPEGMVPQEEMLYGIAIIDRKSNPNVIRAFDEENLSENIMERLNALFEVKEKWSVPEITPYIKRLATEKVDANALLAKYARASKQNDVKYYSAKHAK</sequence>
<dbReference type="EMBL" id="OV121133">
    <property type="protein sequence ID" value="CAH0552194.1"/>
    <property type="molecule type" value="Genomic_DNA"/>
</dbReference>
<name>A0A9P0AZN4_BRAAE</name>
<dbReference type="GO" id="GO:0000785">
    <property type="term" value="C:chromatin"/>
    <property type="evidence" value="ECO:0007669"/>
    <property type="project" value="TreeGrafter"/>
</dbReference>
<protein>
    <recommendedName>
        <fullName evidence="2">Sister chromatid cohesion protein DCC1</fullName>
    </recommendedName>
</protein>
<reference evidence="4" key="1">
    <citation type="submission" date="2021-12" db="EMBL/GenBank/DDBJ databases">
        <authorList>
            <person name="King R."/>
        </authorList>
    </citation>
    <scope>NUCLEOTIDE SEQUENCE</scope>
</reference>
<dbReference type="GO" id="GO:0031390">
    <property type="term" value="C:Ctf18 RFC-like complex"/>
    <property type="evidence" value="ECO:0007669"/>
    <property type="project" value="InterPro"/>
</dbReference>
<dbReference type="GO" id="GO:0006260">
    <property type="term" value="P:DNA replication"/>
    <property type="evidence" value="ECO:0007669"/>
    <property type="project" value="UniProtKB-KW"/>
</dbReference>
<dbReference type="InterPro" id="IPR019128">
    <property type="entry name" value="Dcc1"/>
</dbReference>
<evidence type="ECO:0000313" key="4">
    <source>
        <dbReference type="EMBL" id="CAH0552194.1"/>
    </source>
</evidence>
<keyword evidence="3" id="KW-0235">DNA replication</keyword>
<dbReference type="PANTHER" id="PTHR13395:SF6">
    <property type="entry name" value="SISTER CHROMATID COHESION PROTEIN DCC1"/>
    <property type="match status" value="1"/>
</dbReference>
<dbReference type="GO" id="GO:0000775">
    <property type="term" value="C:chromosome, centromeric region"/>
    <property type="evidence" value="ECO:0007669"/>
    <property type="project" value="TreeGrafter"/>
</dbReference>
<organism evidence="4 5">
    <name type="scientific">Brassicogethes aeneus</name>
    <name type="common">Rape pollen beetle</name>
    <name type="synonym">Meligethes aeneus</name>
    <dbReference type="NCBI Taxonomy" id="1431903"/>
    <lineage>
        <taxon>Eukaryota</taxon>
        <taxon>Metazoa</taxon>
        <taxon>Ecdysozoa</taxon>
        <taxon>Arthropoda</taxon>
        <taxon>Hexapoda</taxon>
        <taxon>Insecta</taxon>
        <taxon>Pterygota</taxon>
        <taxon>Neoptera</taxon>
        <taxon>Endopterygota</taxon>
        <taxon>Coleoptera</taxon>
        <taxon>Polyphaga</taxon>
        <taxon>Cucujiformia</taxon>
        <taxon>Nitidulidae</taxon>
        <taxon>Meligethinae</taxon>
        <taxon>Brassicogethes</taxon>
    </lineage>
</organism>
<dbReference type="PANTHER" id="PTHR13395">
    <property type="entry name" value="SISTER CHROMATID COHESION PROTEIN DCC1-RELATED"/>
    <property type="match status" value="1"/>
</dbReference>